<name>A0A7S1G1R7_9STRA</name>
<accession>A0A7S1G1R7</accession>
<dbReference type="AlphaFoldDB" id="A0A7S1G1R7"/>
<sequence length="239" mass="25671">MMLKLCGSRALLLLPAAFSASIGGSIERSGSIVSIDFDVPRRGPLCVSVDETDSLEFVWEEWHNLHSMPDEESYAACDFSEATLLAKAAPNPAGHVVTTNGESAMFFSCSKICSRNGHKVRVCVGGYGEEENACSVAKECAADRRIDLRRRIEGFESGGTNSSGFSRRYAQVANDTILNGVIGNIIGILDPPEVTNDEMLKNLATTTSGSTSIFNTKTAKISSIKIVLIPVLILTLHVI</sequence>
<organism evidence="2">
    <name type="scientific">Corethron hystrix</name>
    <dbReference type="NCBI Taxonomy" id="216773"/>
    <lineage>
        <taxon>Eukaryota</taxon>
        <taxon>Sar</taxon>
        <taxon>Stramenopiles</taxon>
        <taxon>Ochrophyta</taxon>
        <taxon>Bacillariophyta</taxon>
        <taxon>Coscinodiscophyceae</taxon>
        <taxon>Corethrophycidae</taxon>
        <taxon>Corethrales</taxon>
        <taxon>Corethraceae</taxon>
        <taxon>Corethron</taxon>
    </lineage>
</organism>
<evidence type="ECO:0000256" key="1">
    <source>
        <dbReference type="SAM" id="SignalP"/>
    </source>
</evidence>
<proteinExistence type="predicted"/>
<feature type="signal peptide" evidence="1">
    <location>
        <begin position="1"/>
        <end position="19"/>
    </location>
</feature>
<dbReference type="EMBL" id="HBFR01040284">
    <property type="protein sequence ID" value="CAD8902259.1"/>
    <property type="molecule type" value="Transcribed_RNA"/>
</dbReference>
<evidence type="ECO:0000313" key="2">
    <source>
        <dbReference type="EMBL" id="CAD8902259.1"/>
    </source>
</evidence>
<gene>
    <name evidence="2" type="ORF">CHYS00102_LOCUS29478</name>
</gene>
<keyword evidence="1" id="KW-0732">Signal</keyword>
<feature type="chain" id="PRO_5030537796" evidence="1">
    <location>
        <begin position="20"/>
        <end position="239"/>
    </location>
</feature>
<protein>
    <submittedName>
        <fullName evidence="2">Uncharacterized protein</fullName>
    </submittedName>
</protein>
<reference evidence="2" key="1">
    <citation type="submission" date="2021-01" db="EMBL/GenBank/DDBJ databases">
        <authorList>
            <person name="Corre E."/>
            <person name="Pelletier E."/>
            <person name="Niang G."/>
            <person name="Scheremetjew M."/>
            <person name="Finn R."/>
            <person name="Kale V."/>
            <person name="Holt S."/>
            <person name="Cochrane G."/>
            <person name="Meng A."/>
            <person name="Brown T."/>
            <person name="Cohen L."/>
        </authorList>
    </citation>
    <scope>NUCLEOTIDE SEQUENCE</scope>
    <source>
        <strain evidence="2">308</strain>
    </source>
</reference>